<keyword evidence="3" id="KW-1185">Reference proteome</keyword>
<protein>
    <recommendedName>
        <fullName evidence="4">Microtubule-associated protein 9</fullName>
    </recommendedName>
</protein>
<feature type="region of interest" description="Disordered" evidence="1">
    <location>
        <begin position="302"/>
        <end position="326"/>
    </location>
</feature>
<dbReference type="EMBL" id="PPHD01014815">
    <property type="protein sequence ID" value="POI29565.1"/>
    <property type="molecule type" value="Genomic_DNA"/>
</dbReference>
<dbReference type="PANTHER" id="PTHR14739">
    <property type="entry name" value="MICROTUBULE-ASSOCIATED PROTEIN 9"/>
    <property type="match status" value="1"/>
</dbReference>
<name>A0A2P4SZP0_BAMTH</name>
<dbReference type="Proteomes" id="UP000237246">
    <property type="component" value="Unassembled WGS sequence"/>
</dbReference>
<feature type="region of interest" description="Disordered" evidence="1">
    <location>
        <begin position="21"/>
        <end position="74"/>
    </location>
</feature>
<reference evidence="2 3" key="1">
    <citation type="submission" date="2018-01" db="EMBL/GenBank/DDBJ databases">
        <title>Comparison of the Chinese Bamboo Partridge and Red Junglefowl genome sequences highlights the importance of demography in genome evolution.</title>
        <authorList>
            <person name="Tiley G.P."/>
            <person name="Kimball R.T."/>
            <person name="Braun E.L."/>
            <person name="Burleigh J.G."/>
        </authorList>
    </citation>
    <scope>NUCLEOTIDE SEQUENCE [LARGE SCALE GENOMIC DNA]</scope>
    <source>
        <strain evidence="2">RTK389</strain>
        <tissue evidence="2">Blood</tissue>
    </source>
</reference>
<proteinExistence type="predicted"/>
<comment type="caution">
    <text evidence="2">The sequence shown here is derived from an EMBL/GenBank/DDBJ whole genome shotgun (WGS) entry which is preliminary data.</text>
</comment>
<accession>A0A2P4SZP0</accession>
<dbReference type="GO" id="GO:1902412">
    <property type="term" value="P:regulation of mitotic cytokinesis"/>
    <property type="evidence" value="ECO:0007669"/>
    <property type="project" value="TreeGrafter"/>
</dbReference>
<dbReference type="OrthoDB" id="8956542at2759"/>
<sequence>MSWDGASAELSIATLNALASPEKTVLAGSSGPEGPCLESTLPSFSSTPRNEKSGDSNSLLCGEAPPEKGEKKDISISDVKLEDNSSKTSAVIEAMMTTVHEKTKLEKSIDDSSYKETIVQEPVVTAAIQELSVDETKWNNENSSTELKILIFQLKEKVKAVPAATTVPPHYLGTLKVLEDKHLQKNSTEFDKADSLRAAVFQNWMEKKRAFLLELKRTEKKISEELRNDAEKKEAVKREEANASFKTWKAMKAREAKKLNEKKKLEKLKEEEAAEQNAERAEAAQKAFEKWKEKKIEYLREQGRQEKQSERMRKKKEEELAAKKKSDSISAVEKWYLLLGFGVSISKILLNRSSMSV</sequence>
<dbReference type="GO" id="GO:0008017">
    <property type="term" value="F:microtubule binding"/>
    <property type="evidence" value="ECO:0007669"/>
    <property type="project" value="TreeGrafter"/>
</dbReference>
<organism evidence="2 3">
    <name type="scientific">Bambusicola thoracicus</name>
    <name type="common">Chinese bamboo-partridge</name>
    <name type="synonym">Perdix thoracica</name>
    <dbReference type="NCBI Taxonomy" id="9083"/>
    <lineage>
        <taxon>Eukaryota</taxon>
        <taxon>Metazoa</taxon>
        <taxon>Chordata</taxon>
        <taxon>Craniata</taxon>
        <taxon>Vertebrata</taxon>
        <taxon>Euteleostomi</taxon>
        <taxon>Archelosauria</taxon>
        <taxon>Archosauria</taxon>
        <taxon>Dinosauria</taxon>
        <taxon>Saurischia</taxon>
        <taxon>Theropoda</taxon>
        <taxon>Coelurosauria</taxon>
        <taxon>Aves</taxon>
        <taxon>Neognathae</taxon>
        <taxon>Galloanserae</taxon>
        <taxon>Galliformes</taxon>
        <taxon>Phasianidae</taxon>
        <taxon>Perdicinae</taxon>
        <taxon>Bambusicola</taxon>
    </lineage>
</organism>
<dbReference type="InterPro" id="IPR026106">
    <property type="entry name" value="MAP9"/>
</dbReference>
<gene>
    <name evidence="2" type="ORF">CIB84_006685</name>
</gene>
<evidence type="ECO:0008006" key="4">
    <source>
        <dbReference type="Google" id="ProtNLM"/>
    </source>
</evidence>
<dbReference type="GO" id="GO:0000235">
    <property type="term" value="C:astral microtubule"/>
    <property type="evidence" value="ECO:0007669"/>
    <property type="project" value="TreeGrafter"/>
</dbReference>
<evidence type="ECO:0000313" key="3">
    <source>
        <dbReference type="Proteomes" id="UP000237246"/>
    </source>
</evidence>
<evidence type="ECO:0000313" key="2">
    <source>
        <dbReference type="EMBL" id="POI29565.1"/>
    </source>
</evidence>
<dbReference type="AlphaFoldDB" id="A0A2P4SZP0"/>
<dbReference type="GO" id="GO:0090307">
    <property type="term" value="P:mitotic spindle assembly"/>
    <property type="evidence" value="ECO:0007669"/>
    <property type="project" value="TreeGrafter"/>
</dbReference>
<dbReference type="GO" id="GO:0000281">
    <property type="term" value="P:mitotic cytokinesis"/>
    <property type="evidence" value="ECO:0007669"/>
    <property type="project" value="InterPro"/>
</dbReference>
<evidence type="ECO:0000256" key="1">
    <source>
        <dbReference type="SAM" id="MobiDB-lite"/>
    </source>
</evidence>
<feature type="compositionally biased region" description="Basic and acidic residues" evidence="1">
    <location>
        <begin position="65"/>
        <end position="74"/>
    </location>
</feature>
<dbReference type="PANTHER" id="PTHR14739:SF9">
    <property type="entry name" value="MICROTUBULE-ASSOCIATED PROTEIN 9"/>
    <property type="match status" value="1"/>
</dbReference>